<dbReference type="AlphaFoldDB" id="A0AAD1DPV6"/>
<accession>A0AAD1DPV6</accession>
<evidence type="ECO:0000313" key="2">
    <source>
        <dbReference type="Proteomes" id="UP000278288"/>
    </source>
</evidence>
<reference evidence="1 2" key="1">
    <citation type="submission" date="2018-11" db="EMBL/GenBank/DDBJ databases">
        <title>Proposal to divide the Flavobacteriaceae and reorganize its genera based on Amino Acid Identity values calculated from whole genome sequences.</title>
        <authorList>
            <person name="Nicholson A.C."/>
            <person name="Gulvik C.A."/>
            <person name="Whitney A.M."/>
            <person name="Humrighouse B.W."/>
            <person name="Bell M."/>
            <person name="Holmes B."/>
            <person name="Steigerwalt A.G."/>
            <person name="Villarma A."/>
            <person name="Sheth M."/>
            <person name="Batra D."/>
            <person name="Pryor J."/>
            <person name="Bernardet J.-F."/>
            <person name="Hugo C."/>
            <person name="Kampfer P."/>
            <person name="Newman J."/>
            <person name="McQuiston J.R."/>
        </authorList>
    </citation>
    <scope>NUCLEOTIDE SEQUENCE [LARGE SCALE GENOMIC DNA]</scope>
    <source>
        <strain evidence="1 2">G0041</strain>
    </source>
</reference>
<keyword evidence="1" id="KW-0645">Protease</keyword>
<name>A0AAD1DPV6_CHRNA</name>
<dbReference type="EMBL" id="CP033923">
    <property type="protein sequence ID" value="AZA89765.1"/>
    <property type="molecule type" value="Genomic_DNA"/>
</dbReference>
<dbReference type="Proteomes" id="UP000278288">
    <property type="component" value="Chromosome"/>
</dbReference>
<dbReference type="GO" id="GO:0004180">
    <property type="term" value="F:carboxypeptidase activity"/>
    <property type="evidence" value="ECO:0007669"/>
    <property type="project" value="UniProtKB-KW"/>
</dbReference>
<dbReference type="KEGG" id="cnk:EG343_03540"/>
<keyword evidence="2" id="KW-1185">Reference proteome</keyword>
<gene>
    <name evidence="1" type="ORF">EG343_03540</name>
</gene>
<protein>
    <submittedName>
        <fullName evidence="1">Carboxypeptidase regulatory-like domain-containing protein</fullName>
    </submittedName>
</protein>
<keyword evidence="1" id="KW-0378">Hydrolase</keyword>
<dbReference type="RefSeq" id="WP_123856231.1">
    <property type="nucleotide sequence ID" value="NZ_CP033923.1"/>
</dbReference>
<evidence type="ECO:0000313" key="1">
    <source>
        <dbReference type="EMBL" id="AZA89765.1"/>
    </source>
</evidence>
<sequence>MMKHSYLLFILFFNLFSAQKLQVVDSENGKPIPNARVLLHNQIVYTNEEGFAPVDQSSVNFEISASGFQKAIIQEFYSPIKLKRGYKKIDEVKLIKVDLKDIFEDVASHYKKRYYNEPSLYDVTYKEKRSDNNQIHFLVIAETKLWSKTNFYNHNKSFDNNLQMQLNNVKYFKDLKSDSMFVKGIKKFSDEYMGNYFFNFELNRALAHVKNKASKYSGWIFFEQGNEQFITFNIKSGLGIEMKGELKYNKADKVITYFEIHYLQDQYPMVKRRTGAGEEFDYQLGNAMLVFDFYKKEGIYVPAMSKIEGNKFVAYYKGVKHERKISRELIYNTFKKSDEKGLTPRVDFAKDIWDNTLVKENKNNTILLTTEEQAFINKKLPDFESK</sequence>
<keyword evidence="1" id="KW-0121">Carboxypeptidase</keyword>
<organism evidence="1 2">
    <name type="scientific">Chryseobacterium nakagawai</name>
    <dbReference type="NCBI Taxonomy" id="1241982"/>
    <lineage>
        <taxon>Bacteria</taxon>
        <taxon>Pseudomonadati</taxon>
        <taxon>Bacteroidota</taxon>
        <taxon>Flavobacteriia</taxon>
        <taxon>Flavobacteriales</taxon>
        <taxon>Weeksellaceae</taxon>
        <taxon>Chryseobacterium group</taxon>
        <taxon>Chryseobacterium</taxon>
    </lineage>
</organism>
<proteinExistence type="predicted"/>